<organism evidence="3 4">
    <name type="scientific">Candidula unifasciata</name>
    <dbReference type="NCBI Taxonomy" id="100452"/>
    <lineage>
        <taxon>Eukaryota</taxon>
        <taxon>Metazoa</taxon>
        <taxon>Spiralia</taxon>
        <taxon>Lophotrochozoa</taxon>
        <taxon>Mollusca</taxon>
        <taxon>Gastropoda</taxon>
        <taxon>Heterobranchia</taxon>
        <taxon>Euthyneura</taxon>
        <taxon>Panpulmonata</taxon>
        <taxon>Eupulmonata</taxon>
        <taxon>Stylommatophora</taxon>
        <taxon>Helicina</taxon>
        <taxon>Helicoidea</taxon>
        <taxon>Geomitridae</taxon>
        <taxon>Candidula</taxon>
    </lineage>
</organism>
<dbReference type="Proteomes" id="UP000678393">
    <property type="component" value="Unassembled WGS sequence"/>
</dbReference>
<dbReference type="PANTHER" id="PTHR45128">
    <property type="entry name" value="METHYLTRANSFERASE TYPE 11"/>
    <property type="match status" value="1"/>
</dbReference>
<dbReference type="Gene3D" id="3.40.50.150">
    <property type="entry name" value="Vaccinia Virus protein VP39"/>
    <property type="match status" value="1"/>
</dbReference>
<comment type="caution">
    <text evidence="3">The sequence shown here is derived from an EMBL/GenBank/DDBJ whole genome shotgun (WGS) entry which is preliminary data.</text>
</comment>
<feature type="domain" description="S-adenosylmethionine-dependent methyltransferase Rv2258c-like winged HTH" evidence="2">
    <location>
        <begin position="21"/>
        <end position="76"/>
    </location>
</feature>
<evidence type="ECO:0000259" key="2">
    <source>
        <dbReference type="Pfam" id="PF21320"/>
    </source>
</evidence>
<gene>
    <name evidence="3" type="ORF">CUNI_LOCUS17282</name>
</gene>
<evidence type="ECO:0008006" key="5">
    <source>
        <dbReference type="Google" id="ProtNLM"/>
    </source>
</evidence>
<dbReference type="AlphaFoldDB" id="A0A8S3ZQ59"/>
<reference evidence="3" key="1">
    <citation type="submission" date="2021-04" db="EMBL/GenBank/DDBJ databases">
        <authorList>
            <consortium name="Molecular Ecology Group"/>
        </authorList>
    </citation>
    <scope>NUCLEOTIDE SEQUENCE</scope>
</reference>
<dbReference type="PANTHER" id="PTHR45128:SF1">
    <property type="entry name" value="S-ADENOSYLMETHIONINE-DEPENDENT METHYLTRANSFERASE RV2258C"/>
    <property type="match status" value="1"/>
</dbReference>
<dbReference type="OrthoDB" id="506498at2759"/>
<dbReference type="InterPro" id="IPR013217">
    <property type="entry name" value="Methyltransf_12"/>
</dbReference>
<dbReference type="InterPro" id="IPR029063">
    <property type="entry name" value="SAM-dependent_MTases_sf"/>
</dbReference>
<protein>
    <recommendedName>
        <fullName evidence="5">Methyltransferase domain-containing protein</fullName>
    </recommendedName>
</protein>
<evidence type="ECO:0000313" key="3">
    <source>
        <dbReference type="EMBL" id="CAG5131724.1"/>
    </source>
</evidence>
<dbReference type="CDD" id="cd02440">
    <property type="entry name" value="AdoMet_MTases"/>
    <property type="match status" value="1"/>
</dbReference>
<dbReference type="InterPro" id="IPR048711">
    <property type="entry name" value="WHD_Rv2258c"/>
</dbReference>
<dbReference type="InterPro" id="IPR053173">
    <property type="entry name" value="SAM-binding_MTase"/>
</dbReference>
<dbReference type="SUPFAM" id="SSF53335">
    <property type="entry name" value="S-adenosyl-L-methionine-dependent methyltransferases"/>
    <property type="match status" value="1"/>
</dbReference>
<name>A0A8S3ZQ59_9EUPU</name>
<proteinExistence type="predicted"/>
<evidence type="ECO:0000259" key="1">
    <source>
        <dbReference type="Pfam" id="PF08242"/>
    </source>
</evidence>
<dbReference type="Gene3D" id="1.10.10.10">
    <property type="entry name" value="Winged helix-like DNA-binding domain superfamily/Winged helix DNA-binding domain"/>
    <property type="match status" value="1"/>
</dbReference>
<keyword evidence="4" id="KW-1185">Reference proteome</keyword>
<dbReference type="Pfam" id="PF08242">
    <property type="entry name" value="Methyltransf_12"/>
    <property type="match status" value="1"/>
</dbReference>
<accession>A0A8S3ZQ59</accession>
<evidence type="ECO:0000313" key="4">
    <source>
        <dbReference type="Proteomes" id="UP000678393"/>
    </source>
</evidence>
<dbReference type="SUPFAM" id="SSF46785">
    <property type="entry name" value="Winged helix' DNA-binding domain"/>
    <property type="match status" value="1"/>
</dbReference>
<dbReference type="EMBL" id="CAJHNH020004824">
    <property type="protein sequence ID" value="CAG5131724.1"/>
    <property type="molecule type" value="Genomic_DNA"/>
</dbReference>
<sequence length="341" mass="37672">MSSFAQKLGQLVDSTCVGFALTLCKDVGILQVLLDAQQPLTSHQIADERSLKERYVRELLDSLAAAEIIRVSTSESGSLIYYLEEDEKKAFKTHIKTRMSFPIAMVKVYDHLKSCLSITGPYGYRMSAEFHDVVEEYGPIQFEVYLAAFMKSVDGLKAQLESGIDVTEVGCGRGRMLAKIAQMFPRSSFTASDNVESLLNYQKANLGHIPNVEYDMLDLCCPSGPPSKQYDWVYCVNVIHDVPDPLEALKTVRKLTKPGGVFTMIDFATSGSPIGDKGNMLVACMYAVGTFMSVPESFQREDSQAMGCCWGKQRAVDLATAAGFTVDVVYLEYPVALFVCK</sequence>
<dbReference type="InterPro" id="IPR036390">
    <property type="entry name" value="WH_DNA-bd_sf"/>
</dbReference>
<dbReference type="InterPro" id="IPR036388">
    <property type="entry name" value="WH-like_DNA-bd_sf"/>
</dbReference>
<feature type="domain" description="Methyltransferase type 12" evidence="1">
    <location>
        <begin position="168"/>
        <end position="262"/>
    </location>
</feature>
<dbReference type="Pfam" id="PF21320">
    <property type="entry name" value="WHD_Rv2258c"/>
    <property type="match status" value="1"/>
</dbReference>